<feature type="transmembrane region" description="Helical" evidence="1">
    <location>
        <begin position="35"/>
        <end position="52"/>
    </location>
</feature>
<keyword evidence="3" id="KW-0418">Kinase</keyword>
<reference evidence="3 4" key="1">
    <citation type="submission" date="2016-02" db="EMBL/GenBank/DDBJ databases">
        <title>Comparison of Clostridium stercorarium subspecies using comparative genomics and transcriptomics.</title>
        <authorList>
            <person name="Schellenberg J."/>
            <person name="Thallinger G."/>
            <person name="Levin D.B."/>
            <person name="Zhang X."/>
            <person name="Alvare G."/>
            <person name="Fristensky B."/>
            <person name="Sparling R."/>
        </authorList>
    </citation>
    <scope>NUCLEOTIDE SEQUENCE [LARGE SCALE GENOMIC DNA]</scope>
    <source>
        <strain evidence="3 4">DSM 2910</strain>
    </source>
</reference>
<evidence type="ECO:0000313" key="3">
    <source>
        <dbReference type="EMBL" id="ANW97967.1"/>
    </source>
</evidence>
<evidence type="ECO:0000259" key="2">
    <source>
        <dbReference type="Pfam" id="PF14501"/>
    </source>
</evidence>
<dbReference type="Proteomes" id="UP000092971">
    <property type="component" value="Chromosome"/>
</dbReference>
<name>A0A1B1YB11_THEST</name>
<dbReference type="InterPro" id="IPR032834">
    <property type="entry name" value="NatK-like_C"/>
</dbReference>
<dbReference type="InterPro" id="IPR036890">
    <property type="entry name" value="HATPase_C_sf"/>
</dbReference>
<dbReference type="PANTHER" id="PTHR40448">
    <property type="entry name" value="TWO-COMPONENT SENSOR HISTIDINE KINASE"/>
    <property type="match status" value="1"/>
</dbReference>
<dbReference type="RefSeq" id="WP_034843159.1">
    <property type="nucleotide sequence ID" value="NZ_CP014672.1"/>
</dbReference>
<keyword evidence="3" id="KW-0808">Transferase</keyword>
<dbReference type="Pfam" id="PF14501">
    <property type="entry name" value="HATPase_c_5"/>
    <property type="match status" value="1"/>
</dbReference>
<dbReference type="AlphaFoldDB" id="A0A1B1YB11"/>
<evidence type="ECO:0000256" key="1">
    <source>
        <dbReference type="SAM" id="Phobius"/>
    </source>
</evidence>
<dbReference type="GO" id="GO:0042802">
    <property type="term" value="F:identical protein binding"/>
    <property type="evidence" value="ECO:0007669"/>
    <property type="project" value="TreeGrafter"/>
</dbReference>
<accession>A0A1B1YB11</accession>
<feature type="domain" description="Sensor histidine kinase NatK-like C-terminal" evidence="2">
    <location>
        <begin position="320"/>
        <end position="420"/>
    </location>
</feature>
<keyword evidence="1" id="KW-0812">Transmembrane</keyword>
<dbReference type="PANTHER" id="PTHR40448:SF1">
    <property type="entry name" value="TWO-COMPONENT SENSOR HISTIDINE KINASE"/>
    <property type="match status" value="1"/>
</dbReference>
<sequence>MLAFDMLTTAFTRSLIHALAANYLNARNVRKSYRLNLKFFSMAFLICFWSCAFLHEPYVYYPINLFLLPLWMSYVYKLGITETFALSTISDLIIFFGELSGQAFIDAFPGNILYRTAVKNAVSLFITAIVISAASLIKKHQLSKKLTKVSIYYVLFFAAVNAAFNVLLFLSGTGTYNIYLTNFGYKLFIVTFLIYVLSLRGKARFEQRCRDYIRLNRYTRLIENMYDDLAGQKHNFSNILFSINGYLLDNRFSELSEYLNNHVLKDYCRNLSHSFLGPLKYIQNPALKGIVFSKLNEAATKNIKLFINIFNEIEINNIDPSDLVKIIGILLDNAIEACEKSPDNELHLGMDSDNTHTSILIGNTYYQLPDLNMICERGYSTNGKDRGFGMYNLKKILSLYPHAHLKTTINGNLFFQELIIMK</sequence>
<dbReference type="SUPFAM" id="SSF55874">
    <property type="entry name" value="ATPase domain of HSP90 chaperone/DNA topoisomerase II/histidine kinase"/>
    <property type="match status" value="1"/>
</dbReference>
<dbReference type="Gene3D" id="3.30.565.10">
    <property type="entry name" value="Histidine kinase-like ATPase, C-terminal domain"/>
    <property type="match status" value="1"/>
</dbReference>
<gene>
    <name evidence="3" type="ORF">CSTERTH_02380</name>
</gene>
<feature type="transmembrane region" description="Helical" evidence="1">
    <location>
        <begin position="149"/>
        <end position="170"/>
    </location>
</feature>
<feature type="transmembrane region" description="Helical" evidence="1">
    <location>
        <begin position="58"/>
        <end position="76"/>
    </location>
</feature>
<keyword evidence="1" id="KW-0472">Membrane</keyword>
<proteinExistence type="predicted"/>
<protein>
    <submittedName>
        <fullName evidence="3">Histidine kinase</fullName>
    </submittedName>
</protein>
<organism evidence="3 4">
    <name type="scientific">Thermoclostridium stercorarium subsp. thermolacticum DSM 2910</name>
    <dbReference type="NCBI Taxonomy" id="1121336"/>
    <lineage>
        <taxon>Bacteria</taxon>
        <taxon>Bacillati</taxon>
        <taxon>Bacillota</taxon>
        <taxon>Clostridia</taxon>
        <taxon>Eubacteriales</taxon>
        <taxon>Oscillospiraceae</taxon>
        <taxon>Thermoclostridium</taxon>
    </lineage>
</organism>
<keyword evidence="1" id="KW-1133">Transmembrane helix</keyword>
<dbReference type="GO" id="GO:0016301">
    <property type="term" value="F:kinase activity"/>
    <property type="evidence" value="ECO:0007669"/>
    <property type="project" value="UniProtKB-KW"/>
</dbReference>
<evidence type="ECO:0000313" key="4">
    <source>
        <dbReference type="Proteomes" id="UP000092971"/>
    </source>
</evidence>
<feature type="transmembrane region" description="Helical" evidence="1">
    <location>
        <begin position="176"/>
        <end position="198"/>
    </location>
</feature>
<feature type="transmembrane region" description="Helical" evidence="1">
    <location>
        <begin position="117"/>
        <end position="137"/>
    </location>
</feature>
<dbReference type="OrthoDB" id="1656061at2"/>
<feature type="transmembrane region" description="Helical" evidence="1">
    <location>
        <begin position="83"/>
        <end position="105"/>
    </location>
</feature>
<dbReference type="EMBL" id="CP014672">
    <property type="protein sequence ID" value="ANW97967.1"/>
    <property type="molecule type" value="Genomic_DNA"/>
</dbReference>